<dbReference type="AlphaFoldDB" id="A0A9W9DF93"/>
<feature type="compositionally biased region" description="Low complexity" evidence="1">
    <location>
        <begin position="41"/>
        <end position="73"/>
    </location>
</feature>
<reference evidence="3" key="1">
    <citation type="submission" date="2022-08" db="EMBL/GenBank/DDBJ databases">
        <title>A Global Phylogenomic Analysis of the Shiitake Genus Lentinula.</title>
        <authorList>
            <consortium name="DOE Joint Genome Institute"/>
            <person name="Sierra-Patev S."/>
            <person name="Min B."/>
            <person name="Naranjo-Ortiz M."/>
            <person name="Looney B."/>
            <person name="Konkel Z."/>
            <person name="Slot J.C."/>
            <person name="Sakamoto Y."/>
            <person name="Steenwyk J.L."/>
            <person name="Rokas A."/>
            <person name="Carro J."/>
            <person name="Camarero S."/>
            <person name="Ferreira P."/>
            <person name="Molpeceres G."/>
            <person name="Ruiz-Duenas F.J."/>
            <person name="Serrano A."/>
            <person name="Henrissat B."/>
            <person name="Drula E."/>
            <person name="Hughes K.W."/>
            <person name="Mata J.L."/>
            <person name="Ishikawa N.K."/>
            <person name="Vargas-Isla R."/>
            <person name="Ushijima S."/>
            <person name="Smith C.A."/>
            <person name="Ahrendt S."/>
            <person name="Andreopoulos W."/>
            <person name="He G."/>
            <person name="Labutti K."/>
            <person name="Lipzen A."/>
            <person name="Ng V."/>
            <person name="Riley R."/>
            <person name="Sandor L."/>
            <person name="Barry K."/>
            <person name="Martinez A.T."/>
            <person name="Xiao Y."/>
            <person name="Gibbons J.G."/>
            <person name="Terashima K."/>
            <person name="Grigoriev I.V."/>
            <person name="Hibbett D.S."/>
        </authorList>
    </citation>
    <scope>NUCLEOTIDE SEQUENCE</scope>
    <source>
        <strain evidence="3">JLM2183</strain>
    </source>
</reference>
<sequence length="394" mass="42668">MASYLRNLFGGSNNSSSRSRSSTSSKGRSEGSHSKSHSRSRSLTSSTSKPTVVYATSYTTSTSSAPMPSPSRTQRPSPLRYNTYDSTPISSKTRPMRPLELRSGSVSYQSGDTFVPYPIYTPDLSSNSRTNSNSSLYPASSVSGHGYSYSSSQYGHRPPMTPRTSSSGSVPARPALKQTNTWHAGESSSRSHAHVSFVNPKRRVTLHMHPLLAASPFSRAPICYDVSRPPSPQTIVDRSTRSAIPTHTLNQPATDPPTMSRLVLRSSKFPWPIIVDAGCSSQKKTVPKFYIGGSSPTSPHHPSAVSVSCADVLHAVHNTLSHPATPEEWDALGRGSHSQRKISRAYDRRCRSLGSGWDGGIRRVDWLGEKCRLVGVEVDKDSGSSVGNLVFGRS</sequence>
<feature type="compositionally biased region" description="Polar residues" evidence="1">
    <location>
        <begin position="83"/>
        <end position="93"/>
    </location>
</feature>
<feature type="region of interest" description="Disordered" evidence="1">
    <location>
        <begin position="1"/>
        <end position="98"/>
    </location>
</feature>
<evidence type="ECO:0000313" key="4">
    <source>
        <dbReference type="Proteomes" id="UP001150266"/>
    </source>
</evidence>
<gene>
    <name evidence="3" type="ORF">J3R30DRAFT_2280559</name>
</gene>
<protein>
    <recommendedName>
        <fullName evidence="2">DUF6699 domain-containing protein</fullName>
    </recommendedName>
</protein>
<keyword evidence="4" id="KW-1185">Reference proteome</keyword>
<dbReference type="Pfam" id="PF20415">
    <property type="entry name" value="DUF6699"/>
    <property type="match status" value="1"/>
</dbReference>
<dbReference type="OrthoDB" id="3242468at2759"/>
<feature type="domain" description="DUF6699" evidence="2">
    <location>
        <begin position="222"/>
        <end position="381"/>
    </location>
</feature>
<feature type="region of interest" description="Disordered" evidence="1">
    <location>
        <begin position="147"/>
        <end position="173"/>
    </location>
</feature>
<dbReference type="EMBL" id="JAOTPV010000055">
    <property type="protein sequence ID" value="KAJ4466251.1"/>
    <property type="molecule type" value="Genomic_DNA"/>
</dbReference>
<organism evidence="3 4">
    <name type="scientific">Lentinula aciculospora</name>
    <dbReference type="NCBI Taxonomy" id="153920"/>
    <lineage>
        <taxon>Eukaryota</taxon>
        <taxon>Fungi</taxon>
        <taxon>Dikarya</taxon>
        <taxon>Basidiomycota</taxon>
        <taxon>Agaricomycotina</taxon>
        <taxon>Agaricomycetes</taxon>
        <taxon>Agaricomycetidae</taxon>
        <taxon>Agaricales</taxon>
        <taxon>Marasmiineae</taxon>
        <taxon>Omphalotaceae</taxon>
        <taxon>Lentinula</taxon>
    </lineage>
</organism>
<evidence type="ECO:0000259" key="2">
    <source>
        <dbReference type="Pfam" id="PF20415"/>
    </source>
</evidence>
<name>A0A9W9DF93_9AGAR</name>
<dbReference type="Proteomes" id="UP001150266">
    <property type="component" value="Unassembled WGS sequence"/>
</dbReference>
<dbReference type="InterPro" id="IPR046522">
    <property type="entry name" value="DUF6699"/>
</dbReference>
<evidence type="ECO:0000313" key="3">
    <source>
        <dbReference type="EMBL" id="KAJ4466251.1"/>
    </source>
</evidence>
<accession>A0A9W9DF93</accession>
<proteinExistence type="predicted"/>
<comment type="caution">
    <text evidence="3">The sequence shown here is derived from an EMBL/GenBank/DDBJ whole genome shotgun (WGS) entry which is preliminary data.</text>
</comment>
<evidence type="ECO:0000256" key="1">
    <source>
        <dbReference type="SAM" id="MobiDB-lite"/>
    </source>
</evidence>
<feature type="compositionally biased region" description="Low complexity" evidence="1">
    <location>
        <begin position="11"/>
        <end position="26"/>
    </location>
</feature>